<comment type="caution">
    <text evidence="1">The sequence shown here is derived from an EMBL/GenBank/DDBJ whole genome shotgun (WGS) entry which is preliminary data.</text>
</comment>
<evidence type="ECO:0000313" key="1">
    <source>
        <dbReference type="EMBL" id="MFC4866328.1"/>
    </source>
</evidence>
<dbReference type="GO" id="GO:0032259">
    <property type="term" value="P:methylation"/>
    <property type="evidence" value="ECO:0007669"/>
    <property type="project" value="UniProtKB-KW"/>
</dbReference>
<dbReference type="RefSeq" id="WP_344139885.1">
    <property type="nucleotide sequence ID" value="NZ_BAAAQI010000001.1"/>
</dbReference>
<dbReference type="PIRSF" id="PIRSF017393">
    <property type="entry name" value="MTase_SAV2177"/>
    <property type="match status" value="1"/>
</dbReference>
<dbReference type="GO" id="GO:0008168">
    <property type="term" value="F:methyltransferase activity"/>
    <property type="evidence" value="ECO:0007669"/>
    <property type="project" value="UniProtKB-KW"/>
</dbReference>
<evidence type="ECO:0000313" key="2">
    <source>
        <dbReference type="Proteomes" id="UP001595858"/>
    </source>
</evidence>
<dbReference type="EC" id="2.1.1.-" evidence="1"/>
<dbReference type="EMBL" id="JBHSIY010000006">
    <property type="protein sequence ID" value="MFC4866328.1"/>
    <property type="molecule type" value="Genomic_DNA"/>
</dbReference>
<accession>A0ABV9SHL1</accession>
<name>A0ABV9SHL1_9ACTN</name>
<keyword evidence="1" id="KW-0489">Methyltransferase</keyword>
<sequence length="271" mass="29786">MTTDPPPGFTTHQATPARIYDALLGGKDNYAADREAADRIKQKEPNAELIVHNNRAFLRRVVTYLVAEAGIRQIIDLGSGLPTQDNVHHIAQQIAPETRVVYVDNDPIVLAHDRARLADNPNTTVVTADLRESAAVLGATETRQLIDFSQPWALLSIAVFHFIPDDPGSIIDAYRAHMPPGSHLALSHLSQDATTPETAAEITRIYQDATAPMVLRTREQIHGIFAGMELVEPGLPLIMQWRPPVEPRFPEQVWLFGGVGRIPQPPATTTA</sequence>
<dbReference type="Pfam" id="PF04672">
    <property type="entry name" value="Methyltransf_19"/>
    <property type="match status" value="1"/>
</dbReference>
<keyword evidence="1" id="KW-0808">Transferase</keyword>
<dbReference type="Proteomes" id="UP001595858">
    <property type="component" value="Unassembled WGS sequence"/>
</dbReference>
<organism evidence="1 2">
    <name type="scientific">Streptomonospora arabica</name>
    <dbReference type="NCBI Taxonomy" id="412417"/>
    <lineage>
        <taxon>Bacteria</taxon>
        <taxon>Bacillati</taxon>
        <taxon>Actinomycetota</taxon>
        <taxon>Actinomycetes</taxon>
        <taxon>Streptosporangiales</taxon>
        <taxon>Nocardiopsidaceae</taxon>
        <taxon>Streptomonospora</taxon>
    </lineage>
</organism>
<dbReference type="SUPFAM" id="SSF53335">
    <property type="entry name" value="S-adenosyl-L-methionine-dependent methyltransferases"/>
    <property type="match status" value="1"/>
</dbReference>
<reference evidence="2" key="1">
    <citation type="journal article" date="2019" name="Int. J. Syst. Evol. Microbiol.">
        <title>The Global Catalogue of Microorganisms (GCM) 10K type strain sequencing project: providing services to taxonomists for standard genome sequencing and annotation.</title>
        <authorList>
            <consortium name="The Broad Institute Genomics Platform"/>
            <consortium name="The Broad Institute Genome Sequencing Center for Infectious Disease"/>
            <person name="Wu L."/>
            <person name="Ma J."/>
        </authorList>
    </citation>
    <scope>NUCLEOTIDE SEQUENCE [LARGE SCALE GENOMIC DNA]</scope>
    <source>
        <strain evidence="2">CGMCC 4.7304</strain>
    </source>
</reference>
<gene>
    <name evidence="1" type="ORF">ACFPCZ_06770</name>
</gene>
<proteinExistence type="predicted"/>
<dbReference type="Gene3D" id="3.40.50.150">
    <property type="entry name" value="Vaccinia Virus protein VP39"/>
    <property type="match status" value="1"/>
</dbReference>
<keyword evidence="2" id="KW-1185">Reference proteome</keyword>
<protein>
    <submittedName>
        <fullName evidence="1">SAM-dependent methyltransferase</fullName>
        <ecNumber evidence="1">2.1.1.-</ecNumber>
    </submittedName>
</protein>
<dbReference type="InterPro" id="IPR029063">
    <property type="entry name" value="SAM-dependent_MTases_sf"/>
</dbReference>
<dbReference type="CDD" id="cd02440">
    <property type="entry name" value="AdoMet_MTases"/>
    <property type="match status" value="1"/>
</dbReference>
<dbReference type="InterPro" id="IPR006764">
    <property type="entry name" value="SAM_dep_MeTrfase_SAV2177_type"/>
</dbReference>